<protein>
    <recommendedName>
        <fullName evidence="4">Alpha/beta hydrolase</fullName>
    </recommendedName>
</protein>
<sequence>MGWGRVVGRGIAAHVLALGLVGCAAEPRLPDLTAIYAKVAEAGGDAARRPLITIPGTLGSRLRDSATGTVVWGGGSRGLSADPEDPAEARLIALPVLAPGAPFAALRDGVEADGVLDRATPEVLGIPLDIEVYGGVTRTLTAGGFRTGPARRSRLLANLRHGGSGAEQVPPEPPRPPAAAAAAGDAAADDASGDAGAGAVPLAAVAPGRAEALGDAALAAQAEAQVNAFRFDYDWRRDLPTLAAEFHDFVMLRRRQVAEARSRLEGRQVGPDEVTFDLLAHSMGGLVARYYLMHGPAPLPEDGSLPPITWEGARHFNRAIIVATPHAGSILAVDNLVNGKSLGPLQPFYPPVLLATHASVWQLFPRARHRRLREAGPGGRVLDPLDPSLWERHRWGLLDPAGEELRAWLMPEIADPAERLERAAAHQARLMRRAVQFQKAMDRWGPKPERLEVFLVVGGGFATPASAEVDPVTGALAITGREEGDGVVLRASVLLDERQGLAEAGGLVTPLRFDSILFLPDEHVELTKNPVFGDNLLFWLLEQPREAEGLAEPKPGVFGGGGGRPQPVPAAAALASGAGAER</sequence>
<evidence type="ECO:0008006" key="4">
    <source>
        <dbReference type="Google" id="ProtNLM"/>
    </source>
</evidence>
<dbReference type="SUPFAM" id="SSF53474">
    <property type="entry name" value="alpha/beta-Hydrolases"/>
    <property type="match status" value="1"/>
</dbReference>
<dbReference type="InterPro" id="IPR003386">
    <property type="entry name" value="LACT/PDAT_acylTrfase"/>
</dbReference>
<dbReference type="Gene3D" id="3.40.50.1820">
    <property type="entry name" value="alpha/beta hydrolase"/>
    <property type="match status" value="1"/>
</dbReference>
<evidence type="ECO:0000313" key="3">
    <source>
        <dbReference type="Proteomes" id="UP001239909"/>
    </source>
</evidence>
<feature type="region of interest" description="Disordered" evidence="1">
    <location>
        <begin position="550"/>
        <end position="582"/>
    </location>
</feature>
<dbReference type="InterPro" id="IPR029058">
    <property type="entry name" value="AB_hydrolase_fold"/>
</dbReference>
<dbReference type="PROSITE" id="PS51257">
    <property type="entry name" value="PROKAR_LIPOPROTEIN"/>
    <property type="match status" value="1"/>
</dbReference>
<keyword evidence="3" id="KW-1185">Reference proteome</keyword>
<gene>
    <name evidence="2" type="ORF">LNKW23_20270</name>
</gene>
<reference evidence="2 3" key="1">
    <citation type="submission" date="2023-04" db="EMBL/GenBank/DDBJ databases">
        <title>Marinoamorphus aggregata gen. nov., sp. Nov., isolate from tissue of brittle star Ophioplocus japonicus.</title>
        <authorList>
            <person name="Kawano K."/>
            <person name="Sawayama S."/>
            <person name="Nakagawa S."/>
        </authorList>
    </citation>
    <scope>NUCLEOTIDE SEQUENCE [LARGE SCALE GENOMIC DNA]</scope>
    <source>
        <strain evidence="2 3">NKW23</strain>
    </source>
</reference>
<feature type="compositionally biased region" description="Low complexity" evidence="1">
    <location>
        <begin position="569"/>
        <end position="582"/>
    </location>
</feature>
<dbReference type="RefSeq" id="WP_285671604.1">
    <property type="nucleotide sequence ID" value="NZ_BSYI01000013.1"/>
</dbReference>
<accession>A0ABQ6LPX6</accession>
<proteinExistence type="predicted"/>
<dbReference type="Pfam" id="PF02450">
    <property type="entry name" value="LCAT"/>
    <property type="match status" value="1"/>
</dbReference>
<evidence type="ECO:0000313" key="2">
    <source>
        <dbReference type="EMBL" id="GMG82814.1"/>
    </source>
</evidence>
<organism evidence="2 3">
    <name type="scientific">Paralimibaculum aggregatum</name>
    <dbReference type="NCBI Taxonomy" id="3036245"/>
    <lineage>
        <taxon>Bacteria</taxon>
        <taxon>Pseudomonadati</taxon>
        <taxon>Pseudomonadota</taxon>
        <taxon>Alphaproteobacteria</taxon>
        <taxon>Rhodobacterales</taxon>
        <taxon>Paracoccaceae</taxon>
        <taxon>Paralimibaculum</taxon>
    </lineage>
</organism>
<dbReference type="Proteomes" id="UP001239909">
    <property type="component" value="Unassembled WGS sequence"/>
</dbReference>
<evidence type="ECO:0000256" key="1">
    <source>
        <dbReference type="SAM" id="MobiDB-lite"/>
    </source>
</evidence>
<name>A0ABQ6LPX6_9RHOB</name>
<comment type="caution">
    <text evidence="2">The sequence shown here is derived from an EMBL/GenBank/DDBJ whole genome shotgun (WGS) entry which is preliminary data.</text>
</comment>
<feature type="region of interest" description="Disordered" evidence="1">
    <location>
        <begin position="162"/>
        <end position="193"/>
    </location>
</feature>
<dbReference type="EMBL" id="BSYI01000013">
    <property type="protein sequence ID" value="GMG82814.1"/>
    <property type="molecule type" value="Genomic_DNA"/>
</dbReference>